<keyword evidence="1" id="KW-0732">Signal</keyword>
<evidence type="ECO:0000256" key="1">
    <source>
        <dbReference type="SAM" id="SignalP"/>
    </source>
</evidence>
<evidence type="ECO:0000313" key="2">
    <source>
        <dbReference type="EMBL" id="ORE18314.1"/>
    </source>
</evidence>
<dbReference type="AlphaFoldDB" id="A0A1X0S240"/>
<dbReference type="Proteomes" id="UP000242381">
    <property type="component" value="Unassembled WGS sequence"/>
</dbReference>
<organism evidence="2 3">
    <name type="scientific">Rhizopus microsporus</name>
    <dbReference type="NCBI Taxonomy" id="58291"/>
    <lineage>
        <taxon>Eukaryota</taxon>
        <taxon>Fungi</taxon>
        <taxon>Fungi incertae sedis</taxon>
        <taxon>Mucoromycota</taxon>
        <taxon>Mucoromycotina</taxon>
        <taxon>Mucoromycetes</taxon>
        <taxon>Mucorales</taxon>
        <taxon>Mucorineae</taxon>
        <taxon>Rhizopodaceae</taxon>
        <taxon>Rhizopus</taxon>
    </lineage>
</organism>
<accession>A0A1X0S240</accession>
<reference evidence="2 3" key="1">
    <citation type="journal article" date="2016" name="Proc. Natl. Acad. Sci. U.S.A.">
        <title>Lipid metabolic changes in an early divergent fungus govern the establishment of a mutualistic symbiosis with endobacteria.</title>
        <authorList>
            <person name="Lastovetsky O.A."/>
            <person name="Gaspar M.L."/>
            <person name="Mondo S.J."/>
            <person name="LaButti K.M."/>
            <person name="Sandor L."/>
            <person name="Grigoriev I.V."/>
            <person name="Henry S.A."/>
            <person name="Pawlowska T.E."/>
        </authorList>
    </citation>
    <scope>NUCLEOTIDE SEQUENCE [LARGE SCALE GENOMIC DNA]</scope>
    <source>
        <strain evidence="2 3">ATCC 11559</strain>
    </source>
</reference>
<sequence length="124" mass="14521">MYDLPLFFFFMLLEVHLYFCYELSFSSSGLCVFMSDDIGMIHKRPSKLRDICENRVFRTLSDCIVINMISVAFHQDQSISKLLFIKIFSRSMNLELAEPANTFSMVNHSKNFNLKYNSSISDKF</sequence>
<feature type="signal peptide" evidence="1">
    <location>
        <begin position="1"/>
        <end position="20"/>
    </location>
</feature>
<gene>
    <name evidence="2" type="ORF">BCV71DRAFT_235056</name>
</gene>
<dbReference type="EMBL" id="KV921333">
    <property type="protein sequence ID" value="ORE18314.1"/>
    <property type="molecule type" value="Genomic_DNA"/>
</dbReference>
<evidence type="ECO:0000313" key="3">
    <source>
        <dbReference type="Proteomes" id="UP000242381"/>
    </source>
</evidence>
<evidence type="ECO:0008006" key="4">
    <source>
        <dbReference type="Google" id="ProtNLM"/>
    </source>
</evidence>
<protein>
    <recommendedName>
        <fullName evidence="4">Secreted protein</fullName>
    </recommendedName>
</protein>
<proteinExistence type="predicted"/>
<name>A0A1X0S240_RHIZD</name>
<feature type="chain" id="PRO_5012416671" description="Secreted protein" evidence="1">
    <location>
        <begin position="21"/>
        <end position="124"/>
    </location>
</feature>